<dbReference type="InterPro" id="IPR029063">
    <property type="entry name" value="SAM-dependent_MTases_sf"/>
</dbReference>
<dbReference type="GO" id="GO:0008168">
    <property type="term" value="F:methyltransferase activity"/>
    <property type="evidence" value="ECO:0007669"/>
    <property type="project" value="UniProtKB-KW"/>
</dbReference>
<dbReference type="CDD" id="cd02440">
    <property type="entry name" value="AdoMet_MTases"/>
    <property type="match status" value="1"/>
</dbReference>
<accession>A0ABQ3SHJ0</accession>
<feature type="domain" description="Methyltransferase" evidence="4">
    <location>
        <begin position="41"/>
        <end position="138"/>
    </location>
</feature>
<keyword evidence="1 5" id="KW-0489">Methyltransferase</keyword>
<evidence type="ECO:0000259" key="4">
    <source>
        <dbReference type="Pfam" id="PF13649"/>
    </source>
</evidence>
<dbReference type="InterPro" id="IPR041698">
    <property type="entry name" value="Methyltransf_25"/>
</dbReference>
<gene>
    <name evidence="5" type="ORF">Snoj_15310</name>
</gene>
<dbReference type="RefSeq" id="WP_189741705.1">
    <property type="nucleotide sequence ID" value="NZ_BMRL01000010.1"/>
</dbReference>
<evidence type="ECO:0000313" key="5">
    <source>
        <dbReference type="EMBL" id="GHI67613.1"/>
    </source>
</evidence>
<dbReference type="Pfam" id="PF13649">
    <property type="entry name" value="Methyltransf_25"/>
    <property type="match status" value="1"/>
</dbReference>
<evidence type="ECO:0000256" key="1">
    <source>
        <dbReference type="ARBA" id="ARBA00022603"/>
    </source>
</evidence>
<keyword evidence="3" id="KW-0949">S-adenosyl-L-methionine</keyword>
<dbReference type="GeneID" id="95593955"/>
<dbReference type="GO" id="GO:0032259">
    <property type="term" value="P:methylation"/>
    <property type="evidence" value="ECO:0007669"/>
    <property type="project" value="UniProtKB-KW"/>
</dbReference>
<evidence type="ECO:0000256" key="3">
    <source>
        <dbReference type="ARBA" id="ARBA00022691"/>
    </source>
</evidence>
<dbReference type="Proteomes" id="UP000613974">
    <property type="component" value="Unassembled WGS sequence"/>
</dbReference>
<proteinExistence type="predicted"/>
<dbReference type="PANTHER" id="PTHR43464">
    <property type="entry name" value="METHYLTRANSFERASE"/>
    <property type="match status" value="1"/>
</dbReference>
<dbReference type="EMBL" id="BNEC01000003">
    <property type="protein sequence ID" value="GHI67613.1"/>
    <property type="molecule type" value="Genomic_DNA"/>
</dbReference>
<evidence type="ECO:0000313" key="6">
    <source>
        <dbReference type="Proteomes" id="UP000613974"/>
    </source>
</evidence>
<keyword evidence="6" id="KW-1185">Reference proteome</keyword>
<name>A0ABQ3SHJ0_9ACTN</name>
<dbReference type="PANTHER" id="PTHR43464:SF19">
    <property type="entry name" value="UBIQUINONE BIOSYNTHESIS O-METHYLTRANSFERASE, MITOCHONDRIAL"/>
    <property type="match status" value="1"/>
</dbReference>
<evidence type="ECO:0000256" key="2">
    <source>
        <dbReference type="ARBA" id="ARBA00022679"/>
    </source>
</evidence>
<organism evidence="5 6">
    <name type="scientific">Streptomyces nojiriensis</name>
    <dbReference type="NCBI Taxonomy" id="66374"/>
    <lineage>
        <taxon>Bacteria</taxon>
        <taxon>Bacillati</taxon>
        <taxon>Actinomycetota</taxon>
        <taxon>Actinomycetes</taxon>
        <taxon>Kitasatosporales</taxon>
        <taxon>Streptomycetaceae</taxon>
        <taxon>Streptomyces</taxon>
    </lineage>
</organism>
<dbReference type="Gene3D" id="3.40.50.150">
    <property type="entry name" value="Vaccinia Virus protein VP39"/>
    <property type="match status" value="1"/>
</dbReference>
<dbReference type="SUPFAM" id="SSF53335">
    <property type="entry name" value="S-adenosyl-L-methionine-dependent methyltransferases"/>
    <property type="match status" value="1"/>
</dbReference>
<protein>
    <submittedName>
        <fullName evidence="5">Methyltransferase type 11</fullName>
    </submittedName>
</protein>
<reference evidence="6" key="1">
    <citation type="submission" date="2023-07" db="EMBL/GenBank/DDBJ databases">
        <title>Whole genome shotgun sequence of Streptomyces nojiriensis NBRC 13794.</title>
        <authorList>
            <person name="Komaki H."/>
            <person name="Tamura T."/>
        </authorList>
    </citation>
    <scope>NUCLEOTIDE SEQUENCE [LARGE SCALE GENOMIC DNA]</scope>
    <source>
        <strain evidence="6">NBRC 13794</strain>
    </source>
</reference>
<keyword evidence="2" id="KW-0808">Transferase</keyword>
<comment type="caution">
    <text evidence="5">The sequence shown here is derived from an EMBL/GenBank/DDBJ whole genome shotgun (WGS) entry which is preliminary data.</text>
</comment>
<dbReference type="Gene3D" id="2.20.130.10">
    <property type="entry name" value="CAC2371-like domains"/>
    <property type="match status" value="1"/>
</dbReference>
<sequence>MSYYTREFSAFFEAYYTGWVRGFSPRLTTFLRQSAPATRSVLDLCCGTGVTAEVLCGEGWTVTGVDRSPGMLGVARGKLGGLVDAGLLRLSEQDARCFTLPRAVDAAVCLDGALNHFLTRADLERCFTRVGAVLEEGGQFLFDVFETSHFRHWDNLTLVDETDAVIAKRGVWDAGSGTGMLRVSGLMEQEGQLHRVNQTLHSRHFGPRDIRAALESAGLVPAEHDIESSYTKCESGSCSRTAAPCRTIYRAVKSST</sequence>